<feature type="domain" description="AMP-dependent synthetase/ligase" evidence="7">
    <location>
        <begin position="17"/>
        <end position="365"/>
    </location>
</feature>
<reference evidence="9" key="1">
    <citation type="submission" date="2020-04" db="EMBL/GenBank/DDBJ databases">
        <title>Deep metagenomics examines the oral microbiome during advanced dental caries in children, revealing novel taxa and co-occurrences with host molecules.</title>
        <authorList>
            <person name="Baker J.L."/>
            <person name="Morton J.T."/>
            <person name="Dinis M."/>
            <person name="Alvarez R."/>
            <person name="Tran N.C."/>
            <person name="Knight R."/>
            <person name="Edlund A."/>
        </authorList>
    </citation>
    <scope>NUCLEOTIDE SEQUENCE</scope>
    <source>
        <strain evidence="9">JCVI_23_bin.11</strain>
    </source>
</reference>
<dbReference type="AlphaFoldDB" id="A0A930H3G8"/>
<evidence type="ECO:0000256" key="2">
    <source>
        <dbReference type="ARBA" id="ARBA00022598"/>
    </source>
</evidence>
<evidence type="ECO:0000313" key="9">
    <source>
        <dbReference type="EMBL" id="MBF1306742.1"/>
    </source>
</evidence>
<proteinExistence type="inferred from homology"/>
<dbReference type="InterPro" id="IPR044507">
    <property type="entry name" value="DltA-like"/>
</dbReference>
<feature type="domain" description="AMP-binding enzyme C-terminal" evidence="8">
    <location>
        <begin position="420"/>
        <end position="497"/>
    </location>
</feature>
<dbReference type="Pfam" id="PF13193">
    <property type="entry name" value="AMP-binding_C"/>
    <property type="match status" value="1"/>
</dbReference>
<dbReference type="Gene3D" id="3.40.50.12780">
    <property type="entry name" value="N-terminal domain of ligase-like"/>
    <property type="match status" value="1"/>
</dbReference>
<dbReference type="PROSITE" id="PS00455">
    <property type="entry name" value="AMP_BINDING"/>
    <property type="match status" value="1"/>
</dbReference>
<sequence>MIWGSFVGYLDSFNNYKNSEKIAYICDDESITYRELMLYSDRLAKYILKNFGVGNKDAIAIYGHKDFLMLVSFLACTKSGHPYCPMDISFTRNRVEDVLTITNSKFSIFTEDLIVDEKFSILDKEDILDIINDEKYDDISNDGLYKIEPEDIVYIIFTSGSTGKPKGVQITYNNLNNYIGWIHNVVGNEKNKIYLNQAPFSFDLSVMDLYLSLYSESTLFAITKEKQQDFSKLYESLEKSGITNWVSTPSFADMCLSLQEFNSENIKNIEYFLFCGEVLTKKTAQRLKQRFPNAKVINTYGPTESTVCVTDILITDEILEKFDILPLGDVKRGSRIEIREEDKILGDDEIGEIVIIGDTVSSGYYKNPVQTEKAFFITENNERAYKTGDLGYYKDGNLFFSNRKDFQVKLNGYRIELGDIESNLLNISGVSSCCALPNYDSDNKVKSITAFIVSNNINDEKEYTKFLKEKLKKYIPNYMIPKKFKFLEKLPMNNNGKVDRKELKKILENR</sequence>
<dbReference type="Pfam" id="PF00501">
    <property type="entry name" value="AMP-binding"/>
    <property type="match status" value="1"/>
</dbReference>
<comment type="similarity">
    <text evidence="6">Belongs to the ATP-dependent AMP-binding enzyme family. DltA subfamily.</text>
</comment>
<dbReference type="EC" id="6.1.1.13" evidence="9"/>
<evidence type="ECO:0000256" key="3">
    <source>
        <dbReference type="ARBA" id="ARBA00022741"/>
    </source>
</evidence>
<dbReference type="PANTHER" id="PTHR45398:SF1">
    <property type="entry name" value="ENZYME, PUTATIVE (JCVI)-RELATED"/>
    <property type="match status" value="1"/>
</dbReference>
<keyword evidence="1" id="KW-0963">Cytoplasm</keyword>
<comment type="caution">
    <text evidence="9">The sequence shown here is derived from an EMBL/GenBank/DDBJ whole genome shotgun (WGS) entry which is preliminary data.</text>
</comment>
<evidence type="ECO:0000256" key="5">
    <source>
        <dbReference type="ARBA" id="ARBA00054605"/>
    </source>
</evidence>
<dbReference type="GO" id="GO:0005524">
    <property type="term" value="F:ATP binding"/>
    <property type="evidence" value="ECO:0007669"/>
    <property type="project" value="UniProtKB-KW"/>
</dbReference>
<keyword evidence="2 9" id="KW-0436">Ligase</keyword>
<evidence type="ECO:0000313" key="10">
    <source>
        <dbReference type="Proteomes" id="UP000758611"/>
    </source>
</evidence>
<dbReference type="GO" id="GO:0016874">
    <property type="term" value="F:ligase activity"/>
    <property type="evidence" value="ECO:0007669"/>
    <property type="project" value="UniProtKB-KW"/>
</dbReference>
<comment type="function">
    <text evidence="5">Catalyzes the first step in the D-alanylation of lipoteichoic acid (LTA), the activation of D-alanine and its transfer onto the D-alanyl carrier protein (Dcp) DltC. In an ATP-dependent two-step reaction, forms a high energy D-alanyl-AMP intermediate, followed by transfer of the D-alanyl residue as a thiol ester to the phosphopantheinyl prosthetic group of the Dcp. D-alanylation of LTA plays an important role in modulating the properties of the cell wall in Gram-positive bacteria, influencing the net charge of the cell wall.</text>
</comment>
<dbReference type="PANTHER" id="PTHR45398">
    <property type="match status" value="1"/>
</dbReference>
<evidence type="ECO:0000256" key="1">
    <source>
        <dbReference type="ARBA" id="ARBA00022490"/>
    </source>
</evidence>
<dbReference type="InterPro" id="IPR020845">
    <property type="entry name" value="AMP-binding_CS"/>
</dbReference>
<accession>A0A930H3G8</accession>
<dbReference type="CDD" id="cd05945">
    <property type="entry name" value="DltA"/>
    <property type="match status" value="1"/>
</dbReference>
<evidence type="ECO:0000259" key="8">
    <source>
        <dbReference type="Pfam" id="PF13193"/>
    </source>
</evidence>
<dbReference type="InterPro" id="IPR000873">
    <property type="entry name" value="AMP-dep_synth/lig_dom"/>
</dbReference>
<evidence type="ECO:0000256" key="4">
    <source>
        <dbReference type="ARBA" id="ARBA00022840"/>
    </source>
</evidence>
<dbReference type="InterPro" id="IPR042099">
    <property type="entry name" value="ANL_N_sf"/>
</dbReference>
<evidence type="ECO:0000259" key="7">
    <source>
        <dbReference type="Pfam" id="PF00501"/>
    </source>
</evidence>
<name>A0A930H3G8_9FIRM</name>
<organism evidence="9 10">
    <name type="scientific">Parvimonas micra</name>
    <dbReference type="NCBI Taxonomy" id="33033"/>
    <lineage>
        <taxon>Bacteria</taxon>
        <taxon>Bacillati</taxon>
        <taxon>Bacillota</taxon>
        <taxon>Tissierellia</taxon>
        <taxon>Tissierellales</taxon>
        <taxon>Peptoniphilaceae</taxon>
        <taxon>Parvimonas</taxon>
    </lineage>
</organism>
<dbReference type="SUPFAM" id="SSF56801">
    <property type="entry name" value="Acetyl-CoA synthetase-like"/>
    <property type="match status" value="1"/>
</dbReference>
<gene>
    <name evidence="9" type="primary">dltA</name>
    <name evidence="9" type="ORF">HXM94_02975</name>
</gene>
<dbReference type="FunFam" id="3.30.300.30:FF:000012">
    <property type="entry name" value="D-alanine--D-alanyl carrier protein ligase"/>
    <property type="match status" value="1"/>
</dbReference>
<dbReference type="NCBIfam" id="NF003417">
    <property type="entry name" value="PRK04813.1"/>
    <property type="match status" value="1"/>
</dbReference>
<keyword evidence="3" id="KW-0547">Nucleotide-binding</keyword>
<keyword evidence="4" id="KW-0067">ATP-binding</keyword>
<dbReference type="Proteomes" id="UP000758611">
    <property type="component" value="Unassembled WGS sequence"/>
</dbReference>
<evidence type="ECO:0000256" key="6">
    <source>
        <dbReference type="ARBA" id="ARBA00061336"/>
    </source>
</evidence>
<protein>
    <submittedName>
        <fullName evidence="9">D-alanine--poly(Phosphoribitol) ligase subunit DltA</fullName>
        <ecNumber evidence="9">6.1.1.13</ecNumber>
    </submittedName>
</protein>
<dbReference type="InterPro" id="IPR025110">
    <property type="entry name" value="AMP-bd_C"/>
</dbReference>
<dbReference type="Gene3D" id="3.30.300.30">
    <property type="match status" value="1"/>
</dbReference>
<dbReference type="InterPro" id="IPR045851">
    <property type="entry name" value="AMP-bd_C_sf"/>
</dbReference>
<dbReference type="EMBL" id="JABZRE010000006">
    <property type="protein sequence ID" value="MBF1306742.1"/>
    <property type="molecule type" value="Genomic_DNA"/>
</dbReference>